<dbReference type="InterPro" id="IPR004860">
    <property type="entry name" value="LAGLIDADG_dom"/>
</dbReference>
<protein>
    <recommendedName>
        <fullName evidence="1">DOD-type homing endonuclease domain-containing protein</fullName>
    </recommendedName>
</protein>
<evidence type="ECO:0000313" key="2">
    <source>
        <dbReference type="EMBL" id="KAB6424760.1"/>
    </source>
</evidence>
<dbReference type="InterPro" id="IPR036844">
    <property type="entry name" value="Hint_dom_sf"/>
</dbReference>
<dbReference type="Pfam" id="PF14528">
    <property type="entry name" value="LAGLIDADG_3"/>
    <property type="match status" value="1"/>
</dbReference>
<dbReference type="EMBL" id="WDCG01000007">
    <property type="protein sequence ID" value="KAB6424760.1"/>
    <property type="molecule type" value="Genomic_DNA"/>
</dbReference>
<dbReference type="PROSITE" id="PS50819">
    <property type="entry name" value="INTEIN_ENDONUCLEASE"/>
    <property type="match status" value="1"/>
</dbReference>
<dbReference type="Gene3D" id="3.10.28.10">
    <property type="entry name" value="Homing endonucleases"/>
    <property type="match status" value="1"/>
</dbReference>
<dbReference type="InterPro" id="IPR035412">
    <property type="entry name" value="Terminase_L_N"/>
</dbReference>
<reference evidence="2 3" key="1">
    <citation type="journal article" date="2019" name="Nat. Med.">
        <title>A library of human gut bacterial isolates paired with longitudinal multiomics data enables mechanistic microbiome research.</title>
        <authorList>
            <person name="Poyet M."/>
            <person name="Groussin M."/>
            <person name="Gibbons S.M."/>
            <person name="Avila-Pacheco J."/>
            <person name="Jiang X."/>
            <person name="Kearney S.M."/>
            <person name="Perrotta A.R."/>
            <person name="Berdy B."/>
            <person name="Zhao S."/>
            <person name="Lieberman T.D."/>
            <person name="Swanson P.K."/>
            <person name="Smith M."/>
            <person name="Roesemann S."/>
            <person name="Alexander J.E."/>
            <person name="Rich S.A."/>
            <person name="Livny J."/>
            <person name="Vlamakis H."/>
            <person name="Clish C."/>
            <person name="Bullock K."/>
            <person name="Deik A."/>
            <person name="Scott J."/>
            <person name="Pierce K.A."/>
            <person name="Xavier R.J."/>
            <person name="Alm E.J."/>
        </authorList>
    </citation>
    <scope>NUCLEOTIDE SEQUENCE [LARGE SCALE GENOMIC DNA]</scope>
    <source>
        <strain evidence="2 3">BIOML-A7</strain>
    </source>
</reference>
<comment type="caution">
    <text evidence="2">The sequence shown here is derived from an EMBL/GenBank/DDBJ whole genome shotgun (WGS) entry which is preliminary data.</text>
</comment>
<dbReference type="InterPro" id="IPR027417">
    <property type="entry name" value="P-loop_NTPase"/>
</dbReference>
<organism evidence="2 3">
    <name type="scientific">Bacteroides xylanisolvens</name>
    <dbReference type="NCBI Taxonomy" id="371601"/>
    <lineage>
        <taxon>Bacteria</taxon>
        <taxon>Pseudomonadati</taxon>
        <taxon>Bacteroidota</taxon>
        <taxon>Bacteroidia</taxon>
        <taxon>Bacteroidales</taxon>
        <taxon>Bacteroidaceae</taxon>
        <taxon>Bacteroides</taxon>
    </lineage>
</organism>
<dbReference type="AlphaFoldDB" id="A0A7J5QUI1"/>
<dbReference type="InterPro" id="IPR004042">
    <property type="entry name" value="Intein_endonuc_central"/>
</dbReference>
<accession>A0A7J5QUI1</accession>
<dbReference type="Gene3D" id="3.40.50.300">
    <property type="entry name" value="P-loop containing nucleotide triphosphate hydrolases"/>
    <property type="match status" value="1"/>
</dbReference>
<dbReference type="SUPFAM" id="SSF55608">
    <property type="entry name" value="Homing endonucleases"/>
    <property type="match status" value="1"/>
</dbReference>
<feature type="domain" description="DOD-type homing endonuclease" evidence="1">
    <location>
        <begin position="221"/>
        <end position="355"/>
    </location>
</feature>
<proteinExistence type="predicted"/>
<evidence type="ECO:0000313" key="3">
    <source>
        <dbReference type="Proteomes" id="UP000471447"/>
    </source>
</evidence>
<sequence length="896" mass="102618">MAINRLKPPRNLRIEFKPSPRQYELWKLLQPNYCPHCGGEIEQILVGYDPQGNPQYRPQCRHCKSQNLPQLILGGGAAGGGKAAPLDSTVCTPFGFRKVRDLKVGDIISSATTGGQQRIIWLHPVERHDYYRIHFIDGTYFDCSAGHLWKLHQSHKRTERKDTGWNRNNERLWSTRIIHDWMQRKKHGMHRGSNLTIPLCAPVQFTSGKRYRHPNPIEPYILGAILGDGCITKSVTAANSVLLTTTDDEIVQRFMSAGYDMGHYQRKSGNKAQSYVIYDRNLVDALRVLGLERCDSANKFIPRQYKYAPVEERKQLIQGLMDTDGYVVGRGYMSYCTTSSRLAEDVAFVIRSLGGIATIKKPPAGYKDKAGNFIQCKDCYNVYFRTRMNPELVGLSRKKARCRYEFNGGASEPGKRIIDVEYIGRRKGRCITVDDPCGLYVADDFTVTHNSFIGSVWLVSSCIRFENIRAVVARKTLKSLKESTWNTIKSILKDWGLKEDINYKINNLEGTLTFWNDSVIIMKEMSDIPSDPNFERFGSSEYTIAMVDEVSEISERAVEVLFSRLRWRTHETFKTPRMLLTTNPTINWVRSRFVQGENGEKVICREGEAYIPFSVFDNPNIAFRQVYEAALNKIRDQATKERLLYGNWDFVEANDMAIYSSFDGARHLVTGLKERAYDPTRPLITVWDFNVAPQMSVLSAQIDYENKKVYILEEILGRPEEKENNTPALARKVRLKLYRDKHIGGVDVTGDPSGLQRSTTNEDGVNNYTIIVGTFGKGVLRPKVKLLRKQPPQVTRCEFVNEVFDGYNGWEVQIDVKCRNLTRDLIYQLRNEDGTKSKQKTTDPKTGVKYERYGHLSDCLDYLLCYYLRDSWYKFKSGDANGYIVSTSVIQEGFSY</sequence>
<dbReference type="RefSeq" id="WP_048699075.1">
    <property type="nucleotide sequence ID" value="NZ_JBDORN010000006.1"/>
</dbReference>
<dbReference type="Proteomes" id="UP000471447">
    <property type="component" value="Unassembled WGS sequence"/>
</dbReference>
<dbReference type="SUPFAM" id="SSF51294">
    <property type="entry name" value="Hedgehog/intein (Hint) domain"/>
    <property type="match status" value="1"/>
</dbReference>
<evidence type="ECO:0000259" key="1">
    <source>
        <dbReference type="PROSITE" id="PS50819"/>
    </source>
</evidence>
<dbReference type="InterPro" id="IPR027434">
    <property type="entry name" value="Homing_endonucl"/>
</dbReference>
<gene>
    <name evidence="2" type="ORF">GAZ26_08590</name>
</gene>
<dbReference type="GO" id="GO:0004519">
    <property type="term" value="F:endonuclease activity"/>
    <property type="evidence" value="ECO:0007669"/>
    <property type="project" value="InterPro"/>
</dbReference>
<dbReference type="Pfam" id="PF04466">
    <property type="entry name" value="Terminase_3"/>
    <property type="match status" value="1"/>
</dbReference>
<name>A0A7J5QUI1_9BACE</name>